<dbReference type="InterPro" id="IPR003890">
    <property type="entry name" value="MIF4G-like_typ-3"/>
</dbReference>
<evidence type="ECO:0000256" key="1">
    <source>
        <dbReference type="ARBA" id="ARBA00004496"/>
    </source>
</evidence>
<feature type="compositionally biased region" description="Gly residues" evidence="8">
    <location>
        <begin position="1"/>
        <end position="18"/>
    </location>
</feature>
<evidence type="ECO:0000256" key="5">
    <source>
        <dbReference type="ARBA" id="ARBA00022553"/>
    </source>
</evidence>
<dbReference type="AlphaFoldDB" id="S8E5K9"/>
<dbReference type="InParanoid" id="S8E5K9"/>
<evidence type="ECO:0000313" key="10">
    <source>
        <dbReference type="EMBL" id="EPT00347.1"/>
    </source>
</evidence>
<dbReference type="GO" id="GO:0003743">
    <property type="term" value="F:translation initiation factor activity"/>
    <property type="evidence" value="ECO:0007669"/>
    <property type="project" value="UniProtKB-KW"/>
</dbReference>
<dbReference type="PROSITE" id="PS51366">
    <property type="entry name" value="MI"/>
    <property type="match status" value="1"/>
</dbReference>
<dbReference type="Gene3D" id="1.25.40.180">
    <property type="match status" value="3"/>
</dbReference>
<reference evidence="10 11" key="1">
    <citation type="journal article" date="2012" name="Science">
        <title>The Paleozoic origin of enzymatic lignin decomposition reconstructed from 31 fungal genomes.</title>
        <authorList>
            <person name="Floudas D."/>
            <person name="Binder M."/>
            <person name="Riley R."/>
            <person name="Barry K."/>
            <person name="Blanchette R.A."/>
            <person name="Henrissat B."/>
            <person name="Martinez A.T."/>
            <person name="Otillar R."/>
            <person name="Spatafora J.W."/>
            <person name="Yadav J.S."/>
            <person name="Aerts A."/>
            <person name="Benoit I."/>
            <person name="Boyd A."/>
            <person name="Carlson A."/>
            <person name="Copeland A."/>
            <person name="Coutinho P.M."/>
            <person name="de Vries R.P."/>
            <person name="Ferreira P."/>
            <person name="Findley K."/>
            <person name="Foster B."/>
            <person name="Gaskell J."/>
            <person name="Glotzer D."/>
            <person name="Gorecki P."/>
            <person name="Heitman J."/>
            <person name="Hesse C."/>
            <person name="Hori C."/>
            <person name="Igarashi K."/>
            <person name="Jurgens J.A."/>
            <person name="Kallen N."/>
            <person name="Kersten P."/>
            <person name="Kohler A."/>
            <person name="Kuees U."/>
            <person name="Kumar T.K.A."/>
            <person name="Kuo A."/>
            <person name="LaButti K."/>
            <person name="Larrondo L.F."/>
            <person name="Lindquist E."/>
            <person name="Ling A."/>
            <person name="Lombard V."/>
            <person name="Lucas S."/>
            <person name="Lundell T."/>
            <person name="Martin R."/>
            <person name="McLaughlin D.J."/>
            <person name="Morgenstern I."/>
            <person name="Morin E."/>
            <person name="Murat C."/>
            <person name="Nagy L.G."/>
            <person name="Nolan M."/>
            <person name="Ohm R.A."/>
            <person name="Patyshakuliyeva A."/>
            <person name="Rokas A."/>
            <person name="Ruiz-Duenas F.J."/>
            <person name="Sabat G."/>
            <person name="Salamov A."/>
            <person name="Samejima M."/>
            <person name="Schmutz J."/>
            <person name="Slot J.C."/>
            <person name="St John F."/>
            <person name="Stenlid J."/>
            <person name="Sun H."/>
            <person name="Sun S."/>
            <person name="Syed K."/>
            <person name="Tsang A."/>
            <person name="Wiebenga A."/>
            <person name="Young D."/>
            <person name="Pisabarro A."/>
            <person name="Eastwood D.C."/>
            <person name="Martin F."/>
            <person name="Cullen D."/>
            <person name="Grigoriev I.V."/>
            <person name="Hibbett D.S."/>
        </authorList>
    </citation>
    <scope>NUCLEOTIDE SEQUENCE</scope>
    <source>
        <strain evidence="11">FP-58527</strain>
    </source>
</reference>
<dbReference type="EMBL" id="KE504149">
    <property type="protein sequence ID" value="EPT00347.1"/>
    <property type="molecule type" value="Genomic_DNA"/>
</dbReference>
<keyword evidence="7" id="KW-0648">Protein biosynthesis</keyword>
<dbReference type="OrthoDB" id="514777at2759"/>
<dbReference type="InterPro" id="IPR003891">
    <property type="entry name" value="Initiation_fac_eIF4g_MI"/>
</dbReference>
<evidence type="ECO:0000256" key="4">
    <source>
        <dbReference type="ARBA" id="ARBA00022540"/>
    </source>
</evidence>
<sequence>MRGGFRGGPGSRGRGGYPVLGRPTVLEQSPKSDSRVSIRQYHSTSASSPLIADAATSELCRPSPIDKRSVTSGIMFGTLPSKVMSASSSDSGTDEAATPFDHSPEFVDSRVRALLNKLTMEQFDSISDQIIVWANKSKVERDARTLIQVIRLVFEKAVDEEARSEMYARLCRKMMEQISPKVQDEGIKNAEGKPIAGGQLFRKYLLNRCQEDFERRWAAKENTAAAAATKASEDQAAKDVAEKDESGEAALCSEEYYTAEKAKRQGLGLIKFIGELFKLRMLTERIMHECVKKLQGNVETPEEEEIESLCKLLATVGESLDTPKARAHMDVYFSRMKELAKNPNINSRMQFMLVDDLELRDRRWKSRHAAAVPTPKFAVHALAAKEAAAKEKDHQRTLSMSRAGSSGDREQHPVGPDGWAVAGNAPLRVPSKAGDLSNFGKVSKTNSMTFGPTGVFAKDKDKRESASLSCGPSNMFTKPSVDLRSAVASQPPQRRKICMLPSTLPKADETSSPTPAPSDAGHSDDEDSHAPPMSEAEAKTRVGEDSKEFFSIRDLDEAEVYFMKLPSKYRWLLVDKLVASAIESKEADAQLVGDFFSQAALKNICSPDHLEKGFVCTAEILDDIAIDAPKAFSLMAIMMNGAQLDEERWIRLSSKVEDPVKLICSYKPRKVAMPMKPSNLTLPLVVFTLRDLCRAEKIVSELPQQQRWTAVDVLVKYVLESKAEEVDFVAELFSRLASKDICSLDAFEEGFTASADVLLDTMQARPKANYLMATMQKGAGLSGAQRIRLAGRALQGRSRVYLTRQY</sequence>
<feature type="region of interest" description="Disordered" evidence="8">
    <location>
        <begin position="388"/>
        <end position="460"/>
    </location>
</feature>
<dbReference type="SUPFAM" id="SSF48371">
    <property type="entry name" value="ARM repeat"/>
    <property type="match status" value="3"/>
</dbReference>
<dbReference type="Proteomes" id="UP000015241">
    <property type="component" value="Unassembled WGS sequence"/>
</dbReference>
<evidence type="ECO:0000256" key="7">
    <source>
        <dbReference type="ARBA" id="ARBA00022917"/>
    </source>
</evidence>
<feature type="domain" description="MI" evidence="9">
    <location>
        <begin position="537"/>
        <end position="658"/>
    </location>
</feature>
<dbReference type="GO" id="GO:0003729">
    <property type="term" value="F:mRNA binding"/>
    <property type="evidence" value="ECO:0007669"/>
    <property type="project" value="TreeGrafter"/>
</dbReference>
<dbReference type="InterPro" id="IPR016024">
    <property type="entry name" value="ARM-type_fold"/>
</dbReference>
<evidence type="ECO:0000256" key="6">
    <source>
        <dbReference type="ARBA" id="ARBA00022884"/>
    </source>
</evidence>
<evidence type="ECO:0000259" key="9">
    <source>
        <dbReference type="PROSITE" id="PS51366"/>
    </source>
</evidence>
<keyword evidence="11" id="KW-1185">Reference proteome</keyword>
<proteinExistence type="inferred from homology"/>
<evidence type="ECO:0000256" key="3">
    <source>
        <dbReference type="ARBA" id="ARBA00022490"/>
    </source>
</evidence>
<name>S8E5K9_FOMSC</name>
<feature type="region of interest" description="Disordered" evidence="8">
    <location>
        <begin position="481"/>
        <end position="542"/>
    </location>
</feature>
<dbReference type="eggNOG" id="KOG0401">
    <property type="taxonomic scope" value="Eukaryota"/>
</dbReference>
<dbReference type="Pfam" id="PF02847">
    <property type="entry name" value="MA3"/>
    <property type="match status" value="1"/>
</dbReference>
<gene>
    <name evidence="10" type="ORF">FOMPIDRAFT_1163031</name>
</gene>
<dbReference type="STRING" id="743788.S8E5K9"/>
<evidence type="ECO:0000256" key="8">
    <source>
        <dbReference type="SAM" id="MobiDB-lite"/>
    </source>
</evidence>
<dbReference type="FunFam" id="1.25.40.180:FF:000020">
    <property type="entry name" value="Eukaryotic translation initiation factor subunit"/>
    <property type="match status" value="1"/>
</dbReference>
<feature type="region of interest" description="Disordered" evidence="8">
    <location>
        <begin position="1"/>
        <end position="42"/>
    </location>
</feature>
<dbReference type="PANTHER" id="PTHR23253:SF9">
    <property type="entry name" value="EUKARYOTIC TRANSLATION INITIATION FACTOR 4 GAMMA 2"/>
    <property type="match status" value="1"/>
</dbReference>
<comment type="similarity">
    <text evidence="2">Belongs to the eukaryotic initiation factor 4G family.</text>
</comment>
<comment type="subcellular location">
    <subcellularLocation>
        <location evidence="1">Cytoplasm</location>
    </subcellularLocation>
</comment>
<keyword evidence="4" id="KW-0396">Initiation factor</keyword>
<dbReference type="HOGENOM" id="CLU_002459_0_1_1"/>
<keyword evidence="5" id="KW-0597">Phosphoprotein</keyword>
<dbReference type="SMART" id="SM00543">
    <property type="entry name" value="MIF4G"/>
    <property type="match status" value="1"/>
</dbReference>
<keyword evidence="6" id="KW-0694">RNA-binding</keyword>
<dbReference type="GO" id="GO:0010494">
    <property type="term" value="C:cytoplasmic stress granule"/>
    <property type="evidence" value="ECO:0007669"/>
    <property type="project" value="UniProtKB-ARBA"/>
</dbReference>
<keyword evidence="3" id="KW-0963">Cytoplasm</keyword>
<evidence type="ECO:0000313" key="11">
    <source>
        <dbReference type="Proteomes" id="UP000015241"/>
    </source>
</evidence>
<evidence type="ECO:0000256" key="2">
    <source>
        <dbReference type="ARBA" id="ARBA00005775"/>
    </source>
</evidence>
<dbReference type="PANTHER" id="PTHR23253">
    <property type="entry name" value="EUKARYOTIC TRANSLATION INITIATION FACTOR 4 GAMMA"/>
    <property type="match status" value="1"/>
</dbReference>
<organism evidence="10 11">
    <name type="scientific">Fomitopsis schrenkii</name>
    <name type="common">Brown rot fungus</name>
    <dbReference type="NCBI Taxonomy" id="2126942"/>
    <lineage>
        <taxon>Eukaryota</taxon>
        <taxon>Fungi</taxon>
        <taxon>Dikarya</taxon>
        <taxon>Basidiomycota</taxon>
        <taxon>Agaricomycotina</taxon>
        <taxon>Agaricomycetes</taxon>
        <taxon>Polyporales</taxon>
        <taxon>Fomitopsis</taxon>
    </lineage>
</organism>
<protein>
    <recommendedName>
        <fullName evidence="9">MI domain-containing protein</fullName>
    </recommendedName>
</protein>
<dbReference type="Pfam" id="PF02854">
    <property type="entry name" value="MIF4G"/>
    <property type="match status" value="1"/>
</dbReference>
<dbReference type="GO" id="GO:0016281">
    <property type="term" value="C:eukaryotic translation initiation factor 4F complex"/>
    <property type="evidence" value="ECO:0007669"/>
    <property type="project" value="TreeGrafter"/>
</dbReference>
<accession>S8E5K9</accession>